<dbReference type="EMBL" id="MFGJ01000008">
    <property type="protein sequence ID" value="OGF30854.1"/>
    <property type="molecule type" value="Genomic_DNA"/>
</dbReference>
<accession>A0A1F5SVV1</accession>
<organism evidence="4 5">
    <name type="scientific">Candidatus Falkowbacteria bacterium RIFOXYC2_FULL_36_12</name>
    <dbReference type="NCBI Taxonomy" id="1798002"/>
    <lineage>
        <taxon>Bacteria</taxon>
        <taxon>Candidatus Falkowiibacteriota</taxon>
    </lineage>
</organism>
<evidence type="ECO:0000256" key="1">
    <source>
        <dbReference type="SAM" id="Coils"/>
    </source>
</evidence>
<dbReference type="Proteomes" id="UP000179001">
    <property type="component" value="Unassembled WGS sequence"/>
</dbReference>
<feature type="domain" description="LTD" evidence="3">
    <location>
        <begin position="222"/>
        <end position="314"/>
    </location>
</feature>
<evidence type="ECO:0000313" key="4">
    <source>
        <dbReference type="EMBL" id="OGF30854.1"/>
    </source>
</evidence>
<gene>
    <name evidence="4" type="ORF">A2478_00160</name>
</gene>
<comment type="caution">
    <text evidence="4">The sequence shown here is derived from an EMBL/GenBank/DDBJ whole genome shotgun (WGS) entry which is preliminary data.</text>
</comment>
<dbReference type="InterPro" id="IPR036415">
    <property type="entry name" value="Lamin_tail_dom_sf"/>
</dbReference>
<reference evidence="4 5" key="1">
    <citation type="journal article" date="2016" name="Nat. Commun.">
        <title>Thousands of microbial genomes shed light on interconnected biogeochemical processes in an aquifer system.</title>
        <authorList>
            <person name="Anantharaman K."/>
            <person name="Brown C.T."/>
            <person name="Hug L.A."/>
            <person name="Sharon I."/>
            <person name="Castelle C.J."/>
            <person name="Probst A.J."/>
            <person name="Thomas B.C."/>
            <person name="Singh A."/>
            <person name="Wilkins M.J."/>
            <person name="Karaoz U."/>
            <person name="Brodie E.L."/>
            <person name="Williams K.H."/>
            <person name="Hubbard S.S."/>
            <person name="Banfield J.F."/>
        </authorList>
    </citation>
    <scope>NUCLEOTIDE SEQUENCE [LARGE SCALE GENOMIC DNA]</scope>
</reference>
<evidence type="ECO:0000256" key="2">
    <source>
        <dbReference type="SAM" id="Phobius"/>
    </source>
</evidence>
<dbReference type="STRING" id="1798002.A2478_00160"/>
<evidence type="ECO:0000259" key="3">
    <source>
        <dbReference type="Pfam" id="PF00932"/>
    </source>
</evidence>
<dbReference type="SUPFAM" id="SSF74853">
    <property type="entry name" value="Lamin A/C globular tail domain"/>
    <property type="match status" value="1"/>
</dbReference>
<keyword evidence="2" id="KW-0472">Membrane</keyword>
<feature type="transmembrane region" description="Helical" evidence="2">
    <location>
        <begin position="577"/>
        <end position="594"/>
    </location>
</feature>
<sequence length="621" mass="69992">MKKIVLAIIILGVIFFGKNVLAQDMSINSDDFQCSCSCACEYNLDNLTLGGEDKIFEGMIVISEFVSDPVSGGTEWVEVYNTTERSVNLENFYLTEGSGRKFMLTGHLDSFDYKMFEVSSLNNSGDIINLMYEEILIDKVSYGDFDDGDLTDNALSAVDPYSVVRKAINQERNNDFEDFVVTTIVTPGMENIIEEIIEDQDEVLEENQEIIDEKIEEINWTIKLNEIFPDPAGSDVAKEWIELFNFGSEALDLSGLYLDDIDGGSAPYLISNVIIGPGEYHIFSNDITRLTLNNTSDEVRLLDGEIIIDQCSYEEVEENNSFSLFGQEWVWTNSITPDEENILNTEDDFEVAMVRDEDKKQESDEPITNEYSRVEIAEIKNIEKGKKIEFEGKIIVLPNIFGKQIMYLDGIQLYSSKALWPDDLTEGQVVKIQGRVSESKGEKRVLLDDFSLLDQETEIVPEQLQLENVNENFVAKLVKISGELVDKSGSKLTLADEFGEFFVVLKPNTGLAGKMYEVGDSLSVVGVLIKSETEFQILPRSENDLIVEEVMADELIGLAVPLSMVATIGENENWQKYLLTGILFLLLIVGVVIWKRNVIMGFIRLNFGHLVQFFKTKIKSS</sequence>
<feature type="coiled-coil region" evidence="1">
    <location>
        <begin position="189"/>
        <end position="217"/>
    </location>
</feature>
<keyword evidence="1" id="KW-0175">Coiled coil</keyword>
<name>A0A1F5SVV1_9BACT</name>
<evidence type="ECO:0000313" key="5">
    <source>
        <dbReference type="Proteomes" id="UP000179001"/>
    </source>
</evidence>
<keyword evidence="2" id="KW-1133">Transmembrane helix</keyword>
<dbReference type="AlphaFoldDB" id="A0A1F5SVV1"/>
<dbReference type="Pfam" id="PF00932">
    <property type="entry name" value="LTD"/>
    <property type="match status" value="1"/>
</dbReference>
<protein>
    <recommendedName>
        <fullName evidence="3">LTD domain-containing protein</fullName>
    </recommendedName>
</protein>
<keyword evidence="2" id="KW-0812">Transmembrane</keyword>
<dbReference type="InterPro" id="IPR001322">
    <property type="entry name" value="Lamin_tail_dom"/>
</dbReference>
<proteinExistence type="predicted"/>